<dbReference type="GO" id="GO:0005634">
    <property type="term" value="C:nucleus"/>
    <property type="evidence" value="ECO:0007669"/>
    <property type="project" value="UniProtKB-SubCell"/>
</dbReference>
<dbReference type="PANTHER" id="PTHR45750:SF3">
    <property type="entry name" value="HISTONE ACETYLTRANSFERASE"/>
    <property type="match status" value="1"/>
</dbReference>
<evidence type="ECO:0000313" key="16">
    <source>
        <dbReference type="Proteomes" id="UP000504633"/>
    </source>
</evidence>
<dbReference type="InterPro" id="IPR018359">
    <property type="entry name" value="Bromodomain_CS"/>
</dbReference>
<keyword evidence="11" id="KW-0012">Acyltransferase</keyword>
<feature type="domain" description="N-acetyltransferase" evidence="15">
    <location>
        <begin position="92"/>
        <end position="238"/>
    </location>
</feature>
<protein>
    <recommendedName>
        <fullName evidence="3">histone acetyltransferase</fullName>
        <ecNumber evidence="3">2.3.1.48</ecNumber>
    </recommendedName>
</protein>
<dbReference type="PRINTS" id="PR00503">
    <property type="entry name" value="BROMODOMAIN"/>
</dbReference>
<dbReference type="InterPro" id="IPR037800">
    <property type="entry name" value="GCN5"/>
</dbReference>
<dbReference type="SUPFAM" id="SSF47370">
    <property type="entry name" value="Bromodomain"/>
    <property type="match status" value="1"/>
</dbReference>
<dbReference type="KEGG" id="dhe:111597326"/>
<evidence type="ECO:0000256" key="11">
    <source>
        <dbReference type="ARBA" id="ARBA00023315"/>
    </source>
</evidence>
<name>A0A6J1LP18_DROHY</name>
<keyword evidence="16" id="KW-1185">Reference proteome</keyword>
<dbReference type="SMART" id="SM00297">
    <property type="entry name" value="BROMO"/>
    <property type="match status" value="1"/>
</dbReference>
<dbReference type="RefSeq" id="XP_023167733.1">
    <property type="nucleotide sequence ID" value="XM_023311965.2"/>
</dbReference>
<evidence type="ECO:0000259" key="14">
    <source>
        <dbReference type="PROSITE" id="PS50014"/>
    </source>
</evidence>
<dbReference type="PROSITE" id="PS00633">
    <property type="entry name" value="BROMODOMAIN_1"/>
    <property type="match status" value="1"/>
</dbReference>
<keyword evidence="10" id="KW-0539">Nucleus</keyword>
<dbReference type="CDD" id="cd04301">
    <property type="entry name" value="NAT_SF"/>
    <property type="match status" value="1"/>
</dbReference>
<dbReference type="GO" id="GO:0045944">
    <property type="term" value="P:positive regulation of transcription by RNA polymerase II"/>
    <property type="evidence" value="ECO:0007669"/>
    <property type="project" value="TreeGrafter"/>
</dbReference>
<evidence type="ECO:0000256" key="1">
    <source>
        <dbReference type="ARBA" id="ARBA00004123"/>
    </source>
</evidence>
<feature type="region of interest" description="Disordered" evidence="13">
    <location>
        <begin position="1"/>
        <end position="32"/>
    </location>
</feature>
<evidence type="ECO:0000313" key="17">
    <source>
        <dbReference type="RefSeq" id="XP_023167733.1"/>
    </source>
</evidence>
<dbReference type="FunFam" id="3.40.630.30:FF:000004">
    <property type="entry name" value="Histone acetyltransferase KAT2A"/>
    <property type="match status" value="1"/>
</dbReference>
<dbReference type="Gene3D" id="3.40.630.30">
    <property type="match status" value="1"/>
</dbReference>
<dbReference type="PROSITE" id="PS51186">
    <property type="entry name" value="GNAT"/>
    <property type="match status" value="1"/>
</dbReference>
<evidence type="ECO:0000256" key="3">
    <source>
        <dbReference type="ARBA" id="ARBA00013184"/>
    </source>
</evidence>
<sequence>MWNNNSNKATRSFLNEPNNNSSSSIDFDNDNDKENDLPIDMVRGAIDAILKSQTAIKPAVLNPFNVSHDESVKAEELKGIIEFHCIGNSLTKEIDKETMIFLLALQSIFGQQLPEMPPTYITRLLFDPKHKTMALVKKGQAIGGICFRFFATQGFAEIVFCAIAMPEQVKGYGSHLMNHLKDYILQNGIQHLLTYADCNAIGYFKKQGFSDTIRLARPIYEGYIKEYDSATLMHCELHPSIVNTQFTSIIRQQSEILKELIVQRQKDVEKVRPGLTCFTQGIASIPIASIPGLKEIGWQPELLPARVEELTDAAHLSSLFDTVLQSLRRQASAWPFLSPVNAKDVPDYYVHIKYPMDLKTVGERLERGYYKTRRLFMADMARIFSNCRDYNSPNTDYYRCANTLERHYLNKMRQLGLMDK</sequence>
<keyword evidence="7 12" id="KW-0103">Bromodomain</keyword>
<dbReference type="InterPro" id="IPR036427">
    <property type="entry name" value="Bromodomain-like_sf"/>
</dbReference>
<evidence type="ECO:0000256" key="7">
    <source>
        <dbReference type="ARBA" id="ARBA00023117"/>
    </source>
</evidence>
<dbReference type="Pfam" id="PF00583">
    <property type="entry name" value="Acetyltransf_1"/>
    <property type="match status" value="1"/>
</dbReference>
<dbReference type="PANTHER" id="PTHR45750">
    <property type="entry name" value="GH11602P"/>
    <property type="match status" value="1"/>
</dbReference>
<dbReference type="Pfam" id="PF00439">
    <property type="entry name" value="Bromodomain"/>
    <property type="match status" value="1"/>
</dbReference>
<feature type="compositionally biased region" description="Polar residues" evidence="13">
    <location>
        <begin position="1"/>
        <end position="17"/>
    </location>
</feature>
<comment type="subcellular location">
    <subcellularLocation>
        <location evidence="1">Nucleus</location>
    </subcellularLocation>
</comment>
<proteinExistence type="inferred from homology"/>
<keyword evidence="4" id="KW-0808">Transferase</keyword>
<dbReference type="EC" id="2.3.1.48" evidence="3"/>
<evidence type="ECO:0000256" key="6">
    <source>
        <dbReference type="ARBA" id="ARBA00023015"/>
    </source>
</evidence>
<keyword evidence="6" id="KW-0805">Transcription regulation</keyword>
<evidence type="ECO:0000256" key="10">
    <source>
        <dbReference type="ARBA" id="ARBA00023242"/>
    </source>
</evidence>
<dbReference type="PROSITE" id="PS50014">
    <property type="entry name" value="BROMODOMAIN_2"/>
    <property type="match status" value="1"/>
</dbReference>
<dbReference type="AlphaFoldDB" id="A0A6J1LP18"/>
<comment type="similarity">
    <text evidence="2">Belongs to the acetyltransferase family. GCN5 subfamily.</text>
</comment>
<dbReference type="GeneID" id="111597326"/>
<keyword evidence="9" id="KW-0804">Transcription</keyword>
<gene>
    <name evidence="17" type="primary">LOC111597326</name>
</gene>
<dbReference type="GO" id="GO:0010484">
    <property type="term" value="F:histone H3 acetyltransferase activity"/>
    <property type="evidence" value="ECO:0007669"/>
    <property type="project" value="TreeGrafter"/>
</dbReference>
<dbReference type="Proteomes" id="UP000504633">
    <property type="component" value="Unplaced"/>
</dbReference>
<dbReference type="GO" id="GO:0140672">
    <property type="term" value="C:ATAC complex"/>
    <property type="evidence" value="ECO:0007669"/>
    <property type="project" value="TreeGrafter"/>
</dbReference>
<dbReference type="SUPFAM" id="SSF55729">
    <property type="entry name" value="Acyl-CoA N-acyltransferases (Nat)"/>
    <property type="match status" value="1"/>
</dbReference>
<dbReference type="Gene3D" id="1.20.920.10">
    <property type="entry name" value="Bromodomain-like"/>
    <property type="match status" value="1"/>
</dbReference>
<keyword evidence="8" id="KW-0010">Activator</keyword>
<evidence type="ECO:0000256" key="9">
    <source>
        <dbReference type="ARBA" id="ARBA00023163"/>
    </source>
</evidence>
<reference evidence="17" key="1">
    <citation type="submission" date="2025-08" db="UniProtKB">
        <authorList>
            <consortium name="RefSeq"/>
        </authorList>
    </citation>
    <scope>IDENTIFICATION</scope>
    <source>
        <strain evidence="17">15085-1641.00</strain>
        <tissue evidence="17">Whole body</tissue>
    </source>
</reference>
<dbReference type="OMA" id="HQPPKEW"/>
<organism evidence="16 17">
    <name type="scientific">Drosophila hydei</name>
    <name type="common">Fruit fly</name>
    <dbReference type="NCBI Taxonomy" id="7224"/>
    <lineage>
        <taxon>Eukaryota</taxon>
        <taxon>Metazoa</taxon>
        <taxon>Ecdysozoa</taxon>
        <taxon>Arthropoda</taxon>
        <taxon>Hexapoda</taxon>
        <taxon>Insecta</taxon>
        <taxon>Pterygota</taxon>
        <taxon>Neoptera</taxon>
        <taxon>Endopterygota</taxon>
        <taxon>Diptera</taxon>
        <taxon>Brachycera</taxon>
        <taxon>Muscomorpha</taxon>
        <taxon>Ephydroidea</taxon>
        <taxon>Drosophilidae</taxon>
        <taxon>Drosophila</taxon>
    </lineage>
</organism>
<keyword evidence="5" id="KW-0156">Chromatin regulator</keyword>
<dbReference type="InterPro" id="IPR016181">
    <property type="entry name" value="Acyl_CoA_acyltransferase"/>
</dbReference>
<evidence type="ECO:0000259" key="15">
    <source>
        <dbReference type="PROSITE" id="PS51186"/>
    </source>
</evidence>
<feature type="domain" description="Bromo" evidence="14">
    <location>
        <begin position="328"/>
        <end position="398"/>
    </location>
</feature>
<evidence type="ECO:0000256" key="5">
    <source>
        <dbReference type="ARBA" id="ARBA00022853"/>
    </source>
</evidence>
<dbReference type="CDD" id="cd05509">
    <property type="entry name" value="Bromo_gcn5_like"/>
    <property type="match status" value="1"/>
</dbReference>
<dbReference type="OrthoDB" id="1937912at2759"/>
<dbReference type="InterPro" id="IPR001487">
    <property type="entry name" value="Bromodomain"/>
</dbReference>
<evidence type="ECO:0000256" key="4">
    <source>
        <dbReference type="ARBA" id="ARBA00022679"/>
    </source>
</evidence>
<dbReference type="InterPro" id="IPR000182">
    <property type="entry name" value="GNAT_dom"/>
</dbReference>
<evidence type="ECO:0000256" key="8">
    <source>
        <dbReference type="ARBA" id="ARBA00023159"/>
    </source>
</evidence>
<evidence type="ECO:0000256" key="12">
    <source>
        <dbReference type="PROSITE-ProRule" id="PRU00035"/>
    </source>
</evidence>
<evidence type="ECO:0000256" key="13">
    <source>
        <dbReference type="SAM" id="MobiDB-lite"/>
    </source>
</evidence>
<evidence type="ECO:0000256" key="2">
    <source>
        <dbReference type="ARBA" id="ARBA00008607"/>
    </source>
</evidence>
<accession>A0A6J1LP18</accession>